<evidence type="ECO:0000313" key="2">
    <source>
        <dbReference type="EMBL" id="CAE7318781.1"/>
    </source>
</evidence>
<evidence type="ECO:0000313" key="3">
    <source>
        <dbReference type="Proteomes" id="UP000649617"/>
    </source>
</evidence>
<dbReference type="EMBL" id="CAJNIZ010011381">
    <property type="protein sequence ID" value="CAE7318781.1"/>
    <property type="molecule type" value="Genomic_DNA"/>
</dbReference>
<feature type="domain" description="Apple" evidence="1">
    <location>
        <begin position="84"/>
        <end position="127"/>
    </location>
</feature>
<keyword evidence="3" id="KW-1185">Reference proteome</keyword>
<name>A0A812NN18_SYMPI</name>
<dbReference type="OrthoDB" id="26525at2759"/>
<feature type="non-terminal residue" evidence="2">
    <location>
        <position position="292"/>
    </location>
</feature>
<protein>
    <recommendedName>
        <fullName evidence="1">Apple domain-containing protein</fullName>
    </recommendedName>
</protein>
<gene>
    <name evidence="2" type="ORF">SPIL2461_LOCUS7342</name>
</gene>
<dbReference type="Proteomes" id="UP000649617">
    <property type="component" value="Unassembled WGS sequence"/>
</dbReference>
<proteinExistence type="predicted"/>
<dbReference type="InterPro" id="IPR003609">
    <property type="entry name" value="Pan_app"/>
</dbReference>
<accession>A0A812NN18</accession>
<reference evidence="2" key="1">
    <citation type="submission" date="2021-02" db="EMBL/GenBank/DDBJ databases">
        <authorList>
            <person name="Dougan E. K."/>
            <person name="Rhodes N."/>
            <person name="Thang M."/>
            <person name="Chan C."/>
        </authorList>
    </citation>
    <scope>NUCLEOTIDE SEQUENCE</scope>
</reference>
<sequence>FHHCGAHYLYDFDNPAGACYEWSSSKSCWNRGSGCKTHVEQRKLIARKANLCEVPLIAVEGKRCTTTPYTFDRSQSCDGWSGLTEQECMEKCNDNAKAPNCPRKTCRAAAFYPKSGWCHLYESCPETKPFDSATAIIDKVPMKGIEGVRCKSRPYTFSTADQSNICDGWSGLTENQCALKCSGNERAKNCPQKTCVAAAFYKGTGWCHLYDSCPDMDEVSTATAIIPEAARWCRGSVIPDTAWSCEEITDSNECANSFTRSKDGHYFQQCAITSLLAFFEVPSTYPNIPNPL</sequence>
<evidence type="ECO:0000259" key="1">
    <source>
        <dbReference type="Pfam" id="PF00024"/>
    </source>
</evidence>
<dbReference type="Pfam" id="PF00024">
    <property type="entry name" value="PAN_1"/>
    <property type="match status" value="1"/>
</dbReference>
<dbReference type="AlphaFoldDB" id="A0A812NN18"/>
<organism evidence="2 3">
    <name type="scientific">Symbiodinium pilosum</name>
    <name type="common">Dinoflagellate</name>
    <dbReference type="NCBI Taxonomy" id="2952"/>
    <lineage>
        <taxon>Eukaryota</taxon>
        <taxon>Sar</taxon>
        <taxon>Alveolata</taxon>
        <taxon>Dinophyceae</taxon>
        <taxon>Suessiales</taxon>
        <taxon>Symbiodiniaceae</taxon>
        <taxon>Symbiodinium</taxon>
    </lineage>
</organism>
<comment type="caution">
    <text evidence="2">The sequence shown here is derived from an EMBL/GenBank/DDBJ whole genome shotgun (WGS) entry which is preliminary data.</text>
</comment>